<accession>A0A495VP23</accession>
<comment type="similarity">
    <text evidence="1">Belongs to the carbon-nitrogen hydrolase superfamily. NIT1/NIT2 family.</text>
</comment>
<evidence type="ECO:0000256" key="3">
    <source>
        <dbReference type="ARBA" id="ARBA00039118"/>
    </source>
</evidence>
<reference evidence="7 8" key="1">
    <citation type="submission" date="2018-10" db="EMBL/GenBank/DDBJ databases">
        <title>Genomic Encyclopedia of Archaeal and Bacterial Type Strains, Phase II (KMG-II): from individual species to whole genera.</title>
        <authorList>
            <person name="Goeker M."/>
        </authorList>
    </citation>
    <scope>NUCLEOTIDE SEQUENCE [LARGE SCALE GENOMIC DNA]</scope>
    <source>
        <strain evidence="7 8">NSB1</strain>
    </source>
</reference>
<evidence type="ECO:0000256" key="2">
    <source>
        <dbReference type="ARBA" id="ARBA00022801"/>
    </source>
</evidence>
<dbReference type="SUPFAM" id="SSF56317">
    <property type="entry name" value="Carbon-nitrogen hydrolase"/>
    <property type="match status" value="1"/>
</dbReference>
<protein>
    <recommendedName>
        <fullName evidence="5">Omega-amidase YafV</fullName>
        <ecNumber evidence="3">3.5.1.3</ecNumber>
    </recommendedName>
</protein>
<dbReference type="InterPro" id="IPR052737">
    <property type="entry name" value="Omega-amidase_YafV"/>
</dbReference>
<dbReference type="OrthoDB" id="9811121at2"/>
<dbReference type="Proteomes" id="UP000269493">
    <property type="component" value="Unassembled WGS sequence"/>
</dbReference>
<gene>
    <name evidence="7" type="ORF">BC742_2529</name>
</gene>
<dbReference type="AlphaFoldDB" id="A0A495VP23"/>
<dbReference type="PANTHER" id="PTHR47799:SF1">
    <property type="entry name" value="OMEGA-AMIDASE YAFV"/>
    <property type="match status" value="1"/>
</dbReference>
<dbReference type="CDD" id="cd07575">
    <property type="entry name" value="Xc-1258_like"/>
    <property type="match status" value="1"/>
</dbReference>
<feature type="domain" description="CN hydrolase" evidence="6">
    <location>
        <begin position="4"/>
        <end position="237"/>
    </location>
</feature>
<proteinExistence type="inferred from homology"/>
<keyword evidence="8" id="KW-1185">Reference proteome</keyword>
<evidence type="ECO:0000259" key="6">
    <source>
        <dbReference type="PROSITE" id="PS50263"/>
    </source>
</evidence>
<dbReference type="EC" id="3.5.1.3" evidence="3"/>
<comment type="caution">
    <text evidence="7">The sequence shown here is derived from an EMBL/GenBank/DDBJ whole genome shotgun (WGS) entry which is preliminary data.</text>
</comment>
<comment type="catalytic activity">
    <reaction evidence="4">
        <text>a monoamide of a dicarboxylate + H2O = a dicarboxylate + NH4(+)</text>
        <dbReference type="Rhea" id="RHEA:11716"/>
        <dbReference type="ChEBI" id="CHEBI:15377"/>
        <dbReference type="ChEBI" id="CHEBI:28938"/>
        <dbReference type="ChEBI" id="CHEBI:28965"/>
        <dbReference type="ChEBI" id="CHEBI:77450"/>
        <dbReference type="EC" id="3.5.1.3"/>
    </reaction>
</comment>
<dbReference type="FunFam" id="3.60.110.10:FF:000004">
    <property type="entry name" value="Carbon-nitrogen hydrolase"/>
    <property type="match status" value="1"/>
</dbReference>
<dbReference type="EMBL" id="RBXN01000010">
    <property type="protein sequence ID" value="RKT49518.1"/>
    <property type="molecule type" value="Genomic_DNA"/>
</dbReference>
<name>A0A495VP23_9BACT</name>
<dbReference type="Gene3D" id="3.60.110.10">
    <property type="entry name" value="Carbon-nitrogen hydrolase"/>
    <property type="match status" value="1"/>
</dbReference>
<evidence type="ECO:0000256" key="1">
    <source>
        <dbReference type="ARBA" id="ARBA00010613"/>
    </source>
</evidence>
<dbReference type="PANTHER" id="PTHR47799">
    <property type="entry name" value="OMEGA-AMIDASE YAFV"/>
    <property type="match status" value="1"/>
</dbReference>
<evidence type="ECO:0000313" key="7">
    <source>
        <dbReference type="EMBL" id="RKT49518.1"/>
    </source>
</evidence>
<organism evidence="7 8">
    <name type="scientific">Coprobacter fastidiosus NSB1 = JCM 33896</name>
    <dbReference type="NCBI Taxonomy" id="1349822"/>
    <lineage>
        <taxon>Bacteria</taxon>
        <taxon>Pseudomonadati</taxon>
        <taxon>Bacteroidota</taxon>
        <taxon>Bacteroidia</taxon>
        <taxon>Bacteroidales</taxon>
        <taxon>Barnesiellaceae</taxon>
        <taxon>Coprobacter</taxon>
    </lineage>
</organism>
<keyword evidence="2 7" id="KW-0378">Hydrolase</keyword>
<dbReference type="InterPro" id="IPR036526">
    <property type="entry name" value="C-N_Hydrolase_sf"/>
</dbReference>
<sequence>MNDLRITPIQTDIIWENKEANLNKQQITLQKLKGTTDIVIFPEMFTTGFSMNSRNLAETENGETISRLKYWANTYEFALVGSFICNQNDKFYNRGFFIAPGNQITFYDKRHLFRVGKENLSFSEGQQQTIISYKGWNICLSICYDLRFPVWLRNNNIRYDLLIIPACWPHSRISVWDILLQARAIENQAYVCGVNRIGYDPTGIYYSGHSAVIDPKGKIILSTPEERETHITTTLSAEKLIAFRQKFPVLQDADSFTIHI</sequence>
<evidence type="ECO:0000256" key="4">
    <source>
        <dbReference type="ARBA" id="ARBA00052904"/>
    </source>
</evidence>
<dbReference type="GO" id="GO:0106008">
    <property type="term" value="F:2-oxoglutaramate amidase activity"/>
    <property type="evidence" value="ECO:0007669"/>
    <property type="project" value="TreeGrafter"/>
</dbReference>
<dbReference type="Pfam" id="PF00795">
    <property type="entry name" value="CN_hydrolase"/>
    <property type="match status" value="1"/>
</dbReference>
<evidence type="ECO:0000256" key="5">
    <source>
        <dbReference type="ARBA" id="ARBA00072139"/>
    </source>
</evidence>
<dbReference type="RefSeq" id="WP_022601002.1">
    <property type="nucleotide sequence ID" value="NZ_KI440790.1"/>
</dbReference>
<evidence type="ECO:0000313" key="8">
    <source>
        <dbReference type="Proteomes" id="UP000269493"/>
    </source>
</evidence>
<dbReference type="GO" id="GO:0050152">
    <property type="term" value="F:omega-amidase activity"/>
    <property type="evidence" value="ECO:0007669"/>
    <property type="project" value="UniProtKB-EC"/>
</dbReference>
<dbReference type="InterPro" id="IPR003010">
    <property type="entry name" value="C-N_Hydrolase"/>
</dbReference>
<dbReference type="GeneID" id="92927871"/>
<dbReference type="PROSITE" id="PS50263">
    <property type="entry name" value="CN_HYDROLASE"/>
    <property type="match status" value="1"/>
</dbReference>